<dbReference type="Proteomes" id="UP000683575">
    <property type="component" value="Chromosome"/>
</dbReference>
<reference evidence="4" key="1">
    <citation type="submission" date="2021-06" db="EMBL/GenBank/DDBJ databases">
        <title>Complete genome sequence of Nocardioides sp. G188.</title>
        <authorList>
            <person name="Im W.-T."/>
        </authorList>
    </citation>
    <scope>NUCLEOTIDE SEQUENCE</scope>
    <source>
        <strain evidence="4">G188</strain>
    </source>
</reference>
<sequence length="220" mass="24560">MTDAWTARGSLSWVRAADLAVKRLIDVTVAAVALVCLSPLYLLLVVLVRCSGPGGAIFRQTRLGASRKPFVMYKFRTMQSDCDATLHQDYVRRLLAGEVTAEGGLYKLPSDPRVTRIGSFLRRSSLDELPQLFNVLRGDMSLVGPRPALPYEVERFPPWADPRFTVRPGITGLWQVSGRNRLPMLEGIRLDLEYVARRNLWTDLVILARTAHAVLEGGAR</sequence>
<feature type="domain" description="Bacterial sugar transferase" evidence="3">
    <location>
        <begin position="22"/>
        <end position="215"/>
    </location>
</feature>
<dbReference type="EMBL" id="CP077062">
    <property type="protein sequence ID" value="QWZ09545.1"/>
    <property type="molecule type" value="Genomic_DNA"/>
</dbReference>
<dbReference type="PANTHER" id="PTHR30576">
    <property type="entry name" value="COLANIC BIOSYNTHESIS UDP-GLUCOSE LIPID CARRIER TRANSFERASE"/>
    <property type="match status" value="1"/>
</dbReference>
<evidence type="ECO:0000313" key="5">
    <source>
        <dbReference type="Proteomes" id="UP000683575"/>
    </source>
</evidence>
<keyword evidence="4" id="KW-0808">Transferase</keyword>
<keyword evidence="2" id="KW-0472">Membrane</keyword>
<dbReference type="GO" id="GO:0016780">
    <property type="term" value="F:phosphotransferase activity, for other substituted phosphate groups"/>
    <property type="evidence" value="ECO:0007669"/>
    <property type="project" value="TreeGrafter"/>
</dbReference>
<dbReference type="PANTHER" id="PTHR30576:SF10">
    <property type="entry name" value="SLL5057 PROTEIN"/>
    <property type="match status" value="1"/>
</dbReference>
<keyword evidence="2" id="KW-0812">Transmembrane</keyword>
<dbReference type="AlphaFoldDB" id="A0A975Y1I4"/>
<proteinExistence type="inferred from homology"/>
<protein>
    <submittedName>
        <fullName evidence="4">Sugar transferase</fullName>
    </submittedName>
</protein>
<name>A0A975Y1I4_9ACTN</name>
<organism evidence="4 5">
    <name type="scientific">Nocardioides panacis</name>
    <dbReference type="NCBI Taxonomy" id="2849501"/>
    <lineage>
        <taxon>Bacteria</taxon>
        <taxon>Bacillati</taxon>
        <taxon>Actinomycetota</taxon>
        <taxon>Actinomycetes</taxon>
        <taxon>Propionibacteriales</taxon>
        <taxon>Nocardioidaceae</taxon>
        <taxon>Nocardioides</taxon>
    </lineage>
</organism>
<dbReference type="RefSeq" id="WP_216941391.1">
    <property type="nucleotide sequence ID" value="NZ_CP077062.1"/>
</dbReference>
<evidence type="ECO:0000259" key="3">
    <source>
        <dbReference type="Pfam" id="PF02397"/>
    </source>
</evidence>
<dbReference type="Pfam" id="PF02397">
    <property type="entry name" value="Bac_transf"/>
    <property type="match status" value="1"/>
</dbReference>
<gene>
    <name evidence="4" type="ORF">KRR39_07275</name>
</gene>
<feature type="transmembrane region" description="Helical" evidence="2">
    <location>
        <begin position="27"/>
        <end position="48"/>
    </location>
</feature>
<keyword evidence="5" id="KW-1185">Reference proteome</keyword>
<dbReference type="InterPro" id="IPR003362">
    <property type="entry name" value="Bact_transf"/>
</dbReference>
<dbReference type="KEGG" id="nps:KRR39_07275"/>
<evidence type="ECO:0000256" key="2">
    <source>
        <dbReference type="SAM" id="Phobius"/>
    </source>
</evidence>
<accession>A0A975Y1I4</accession>
<comment type="similarity">
    <text evidence="1">Belongs to the bacterial sugar transferase family.</text>
</comment>
<evidence type="ECO:0000313" key="4">
    <source>
        <dbReference type="EMBL" id="QWZ09545.1"/>
    </source>
</evidence>
<evidence type="ECO:0000256" key="1">
    <source>
        <dbReference type="ARBA" id="ARBA00006464"/>
    </source>
</evidence>
<keyword evidence="2" id="KW-1133">Transmembrane helix</keyword>